<gene>
    <name evidence="2" type="ORF">IRJ41_025555</name>
</gene>
<dbReference type="PANTHER" id="PTHR21301">
    <property type="entry name" value="REVERSE TRANSCRIPTASE"/>
    <property type="match status" value="1"/>
</dbReference>
<dbReference type="Gene3D" id="3.40.1440.10">
    <property type="entry name" value="GIY-YIG endonuclease"/>
    <property type="match status" value="1"/>
</dbReference>
<dbReference type="Pfam" id="PF26215">
    <property type="entry name" value="HTH_animal"/>
    <property type="match status" value="1"/>
</dbReference>
<name>A0A9W7TJR6_TRIRA</name>
<keyword evidence="3" id="KW-1185">Reference proteome</keyword>
<dbReference type="InterPro" id="IPR035901">
    <property type="entry name" value="GIY-YIG_endonuc_sf"/>
</dbReference>
<dbReference type="PANTHER" id="PTHR21301:SF10">
    <property type="entry name" value="REVERSE TRANSCRIPTASE DOMAIN-CONTAINING PROTEIN"/>
    <property type="match status" value="1"/>
</dbReference>
<comment type="caution">
    <text evidence="2">The sequence shown here is derived from an EMBL/GenBank/DDBJ whole genome shotgun (WGS) entry which is preliminary data.</text>
</comment>
<protein>
    <recommendedName>
        <fullName evidence="1">GIY-YIG domain-containing protein</fullName>
    </recommendedName>
</protein>
<reference evidence="2" key="1">
    <citation type="submission" date="2021-02" db="EMBL/GenBank/DDBJ databases">
        <title>Comparative genomics reveals that relaxation of natural selection precedes convergent phenotypic evolution of cavefish.</title>
        <authorList>
            <person name="Peng Z."/>
        </authorList>
    </citation>
    <scope>NUCLEOTIDE SEQUENCE</scope>
    <source>
        <tissue evidence="2">Muscle</tissue>
    </source>
</reference>
<sequence length="261" mass="30813">MLHKASSHPKHLFRGIVKGQLIRYQRICTLNQDETQARMELFRALRERGYSRGMLRRIQREVQVRKPTPRQQLQPRVLPLVIGHSATNQKLASKIRKNFVDSTLRQDVVERSRMVVAFTRGKNLADLLVHSKFTNRKQHKIQGRRALVRSGQTRVHRVEGGSKIRKNGIYLIFCKKCGIKYVGETGGKIRDRLTNHTWNIKTGKGKRTLVIQHFRKHGLKNFGTKVLQTNRDWDLQTRRRRERFWMRRLLTMHPKGLNARY</sequence>
<dbReference type="Pfam" id="PF01541">
    <property type="entry name" value="GIY-YIG"/>
    <property type="match status" value="1"/>
</dbReference>
<dbReference type="SUPFAM" id="SSF82771">
    <property type="entry name" value="GIY-YIG endonuclease"/>
    <property type="match status" value="1"/>
</dbReference>
<evidence type="ECO:0000313" key="3">
    <source>
        <dbReference type="Proteomes" id="UP001059041"/>
    </source>
</evidence>
<proteinExistence type="predicted"/>
<organism evidence="2 3">
    <name type="scientific">Triplophysa rosa</name>
    <name type="common">Cave loach</name>
    <dbReference type="NCBI Taxonomy" id="992332"/>
    <lineage>
        <taxon>Eukaryota</taxon>
        <taxon>Metazoa</taxon>
        <taxon>Chordata</taxon>
        <taxon>Craniata</taxon>
        <taxon>Vertebrata</taxon>
        <taxon>Euteleostomi</taxon>
        <taxon>Actinopterygii</taxon>
        <taxon>Neopterygii</taxon>
        <taxon>Teleostei</taxon>
        <taxon>Ostariophysi</taxon>
        <taxon>Cypriniformes</taxon>
        <taxon>Nemacheilidae</taxon>
        <taxon>Triplophysa</taxon>
    </lineage>
</organism>
<accession>A0A9W7TJR6</accession>
<feature type="domain" description="GIY-YIG" evidence="1">
    <location>
        <begin position="165"/>
        <end position="259"/>
    </location>
</feature>
<dbReference type="InterPro" id="IPR000305">
    <property type="entry name" value="GIY-YIG_endonuc"/>
</dbReference>
<dbReference type="AlphaFoldDB" id="A0A9W7TJR6"/>
<dbReference type="PROSITE" id="PS50164">
    <property type="entry name" value="GIY_YIG"/>
    <property type="match status" value="1"/>
</dbReference>
<evidence type="ECO:0000313" key="2">
    <source>
        <dbReference type="EMBL" id="KAI7797347.1"/>
    </source>
</evidence>
<dbReference type="Proteomes" id="UP001059041">
    <property type="component" value="Linkage Group LG18"/>
</dbReference>
<evidence type="ECO:0000259" key="1">
    <source>
        <dbReference type="PROSITE" id="PS50164"/>
    </source>
</evidence>
<dbReference type="EMBL" id="JAFHDT010000018">
    <property type="protein sequence ID" value="KAI7797347.1"/>
    <property type="molecule type" value="Genomic_DNA"/>
</dbReference>
<dbReference type="InterPro" id="IPR058912">
    <property type="entry name" value="HTH_animal"/>
</dbReference>